<evidence type="ECO:0000256" key="3">
    <source>
        <dbReference type="ARBA" id="ARBA00022827"/>
    </source>
</evidence>
<dbReference type="InterPro" id="IPR006093">
    <property type="entry name" value="Oxy_OxRdtase_FAD_BS"/>
</dbReference>
<dbReference type="GO" id="GO:0071949">
    <property type="term" value="F:FAD binding"/>
    <property type="evidence" value="ECO:0007669"/>
    <property type="project" value="InterPro"/>
</dbReference>
<sequence length="480" mass="53158">MAIWTKTLQDCLSKVCSGRNDCVHFDGHSSLEYFTQWLRPLNLAYLFTPTAVVRPKTAAEVSAVVKCAAQAGVKVQAKSGGHSYGNYGLGGQDGSISVDLRNFQDVWVNTSASSWQAHIGAGGKLGDIDEKLAPHKRAFAHGICPGVGIGGHATIGGLGPMSRMWGSCLDHVEEVEVVTADGRILRASNTQNSDLFWALRGAGASFGIITKFVMKTHPEPVQVVDYIYNFQYSHLDEMVDFFIGWQNLVADPNLDRRLGTEFTLHPLGARVSATWYGTEAEFKKSGIFDRLPSGNDSIAIREDTWIGHLYKAAQKEALKLGDIPNPFYARSLGFTRRDLLSRAQTKELFQWVDSAPKGTLAWFIIFDASGGKVADVATNATAYAHRDKSFFYQSYAINVLKVSSRTKAFLDHFHQKLLSYLPADELHGTYPGYVDPYLANGQQEYWMSNLPALEAIKTRWDPNDVFHNPQSVRPLPKKSE</sequence>
<dbReference type="EMBL" id="JAUIRO010000007">
    <property type="protein sequence ID" value="KAK0706264.1"/>
    <property type="molecule type" value="Genomic_DNA"/>
</dbReference>
<comment type="caution">
    <text evidence="6">The sequence shown here is derived from an EMBL/GenBank/DDBJ whole genome shotgun (WGS) entry which is preliminary data.</text>
</comment>
<dbReference type="InterPro" id="IPR050416">
    <property type="entry name" value="FAD-linked_Oxidoreductase"/>
</dbReference>
<organism evidence="6 7">
    <name type="scientific">Lasiosphaeria miniovina</name>
    <dbReference type="NCBI Taxonomy" id="1954250"/>
    <lineage>
        <taxon>Eukaryota</taxon>
        <taxon>Fungi</taxon>
        <taxon>Dikarya</taxon>
        <taxon>Ascomycota</taxon>
        <taxon>Pezizomycotina</taxon>
        <taxon>Sordariomycetes</taxon>
        <taxon>Sordariomycetidae</taxon>
        <taxon>Sordariales</taxon>
        <taxon>Lasiosphaeriaceae</taxon>
        <taxon>Lasiosphaeria</taxon>
    </lineage>
</organism>
<dbReference type="InterPro" id="IPR012951">
    <property type="entry name" value="BBE"/>
</dbReference>
<evidence type="ECO:0000259" key="5">
    <source>
        <dbReference type="PROSITE" id="PS51387"/>
    </source>
</evidence>
<keyword evidence="3" id="KW-0274">FAD</keyword>
<dbReference type="Proteomes" id="UP001172101">
    <property type="component" value="Unassembled WGS sequence"/>
</dbReference>
<dbReference type="GeneID" id="85327550"/>
<dbReference type="PANTHER" id="PTHR42973:SF17">
    <property type="entry name" value="OXIDASE, PUTATIVE (AFU_ORTHOLOGUE AFUA_6G14340)-RELATED"/>
    <property type="match status" value="1"/>
</dbReference>
<keyword evidence="2" id="KW-0285">Flavoprotein</keyword>
<comment type="similarity">
    <text evidence="1">Belongs to the oxygen-dependent FAD-linked oxidoreductase family.</text>
</comment>
<gene>
    <name evidence="6" type="ORF">B0T26DRAFT_743600</name>
</gene>
<evidence type="ECO:0000256" key="2">
    <source>
        <dbReference type="ARBA" id="ARBA00022630"/>
    </source>
</evidence>
<dbReference type="InterPro" id="IPR016169">
    <property type="entry name" value="FAD-bd_PCMH_sub2"/>
</dbReference>
<dbReference type="InterPro" id="IPR036318">
    <property type="entry name" value="FAD-bd_PCMH-like_sf"/>
</dbReference>
<dbReference type="RefSeq" id="XP_060291358.1">
    <property type="nucleotide sequence ID" value="XM_060444280.1"/>
</dbReference>
<dbReference type="Gene3D" id="3.30.465.10">
    <property type="match status" value="1"/>
</dbReference>
<evidence type="ECO:0000313" key="6">
    <source>
        <dbReference type="EMBL" id="KAK0706264.1"/>
    </source>
</evidence>
<dbReference type="Gene3D" id="3.40.462.20">
    <property type="match status" value="1"/>
</dbReference>
<proteinExistence type="inferred from homology"/>
<dbReference type="InterPro" id="IPR006094">
    <property type="entry name" value="Oxid_FAD_bind_N"/>
</dbReference>
<dbReference type="SUPFAM" id="SSF56176">
    <property type="entry name" value="FAD-binding/transporter-associated domain-like"/>
    <property type="match status" value="1"/>
</dbReference>
<dbReference type="InterPro" id="IPR016166">
    <property type="entry name" value="FAD-bd_PCMH"/>
</dbReference>
<dbReference type="GO" id="GO:0016491">
    <property type="term" value="F:oxidoreductase activity"/>
    <property type="evidence" value="ECO:0007669"/>
    <property type="project" value="UniProtKB-KW"/>
</dbReference>
<name>A0AA40DJU8_9PEZI</name>
<dbReference type="PROSITE" id="PS00862">
    <property type="entry name" value="OX2_COVAL_FAD"/>
    <property type="match status" value="1"/>
</dbReference>
<evidence type="ECO:0000313" key="7">
    <source>
        <dbReference type="Proteomes" id="UP001172101"/>
    </source>
</evidence>
<accession>A0AA40DJU8</accession>
<evidence type="ECO:0000256" key="1">
    <source>
        <dbReference type="ARBA" id="ARBA00005466"/>
    </source>
</evidence>
<dbReference type="Pfam" id="PF01565">
    <property type="entry name" value="FAD_binding_4"/>
    <property type="match status" value="1"/>
</dbReference>
<protein>
    <recommendedName>
        <fullName evidence="5">FAD-binding PCMH-type domain-containing protein</fullName>
    </recommendedName>
</protein>
<evidence type="ECO:0000256" key="4">
    <source>
        <dbReference type="ARBA" id="ARBA00023002"/>
    </source>
</evidence>
<dbReference type="AlphaFoldDB" id="A0AA40DJU8"/>
<keyword evidence="4" id="KW-0560">Oxidoreductase</keyword>
<reference evidence="6" key="1">
    <citation type="submission" date="2023-06" db="EMBL/GenBank/DDBJ databases">
        <title>Genome-scale phylogeny and comparative genomics of the fungal order Sordariales.</title>
        <authorList>
            <consortium name="Lawrence Berkeley National Laboratory"/>
            <person name="Hensen N."/>
            <person name="Bonometti L."/>
            <person name="Westerberg I."/>
            <person name="Brannstrom I.O."/>
            <person name="Guillou S."/>
            <person name="Cros-Aarteil S."/>
            <person name="Calhoun S."/>
            <person name="Haridas S."/>
            <person name="Kuo A."/>
            <person name="Mondo S."/>
            <person name="Pangilinan J."/>
            <person name="Riley R."/>
            <person name="LaButti K."/>
            <person name="Andreopoulos B."/>
            <person name="Lipzen A."/>
            <person name="Chen C."/>
            <person name="Yanf M."/>
            <person name="Daum C."/>
            <person name="Ng V."/>
            <person name="Clum A."/>
            <person name="Steindorff A."/>
            <person name="Ohm R."/>
            <person name="Martin F."/>
            <person name="Silar P."/>
            <person name="Natvig D."/>
            <person name="Lalanne C."/>
            <person name="Gautier V."/>
            <person name="Ament-velasquez S.L."/>
            <person name="Kruys A."/>
            <person name="Hutchinson M.I."/>
            <person name="Powell A.J."/>
            <person name="Barry K."/>
            <person name="Miller A.N."/>
            <person name="Grigoriev I.V."/>
            <person name="Debuchy R."/>
            <person name="Gladieux P."/>
            <person name="Thoren M.H."/>
            <person name="Johannesson H."/>
        </authorList>
    </citation>
    <scope>NUCLEOTIDE SEQUENCE</scope>
    <source>
        <strain evidence="6">SMH2392-1A</strain>
    </source>
</reference>
<keyword evidence="7" id="KW-1185">Reference proteome</keyword>
<dbReference type="PROSITE" id="PS51387">
    <property type="entry name" value="FAD_PCMH"/>
    <property type="match status" value="1"/>
</dbReference>
<feature type="domain" description="FAD-binding PCMH-type" evidence="5">
    <location>
        <begin position="45"/>
        <end position="219"/>
    </location>
</feature>
<dbReference type="PANTHER" id="PTHR42973">
    <property type="entry name" value="BINDING OXIDOREDUCTASE, PUTATIVE (AFU_ORTHOLOGUE AFUA_1G17690)-RELATED"/>
    <property type="match status" value="1"/>
</dbReference>
<dbReference type="Pfam" id="PF08031">
    <property type="entry name" value="BBE"/>
    <property type="match status" value="1"/>
</dbReference>